<evidence type="ECO:0000256" key="1">
    <source>
        <dbReference type="SAM" id="Phobius"/>
    </source>
</evidence>
<keyword evidence="1" id="KW-0472">Membrane</keyword>
<name>A0A1H5X1R3_9FLAO</name>
<organism evidence="2 3">
    <name type="scientific">Flavobacterium urumqiense</name>
    <dbReference type="NCBI Taxonomy" id="935224"/>
    <lineage>
        <taxon>Bacteria</taxon>
        <taxon>Pseudomonadati</taxon>
        <taxon>Bacteroidota</taxon>
        <taxon>Flavobacteriia</taxon>
        <taxon>Flavobacteriales</taxon>
        <taxon>Flavobacteriaceae</taxon>
        <taxon>Flavobacterium</taxon>
    </lineage>
</organism>
<feature type="transmembrane region" description="Helical" evidence="1">
    <location>
        <begin position="9"/>
        <end position="26"/>
    </location>
</feature>
<dbReference type="EMBL" id="FNVP01000005">
    <property type="protein sequence ID" value="SEG05300.1"/>
    <property type="molecule type" value="Genomic_DNA"/>
</dbReference>
<accession>A0A1H5X1R3</accession>
<keyword evidence="1" id="KW-1133">Transmembrane helix</keyword>
<proteinExistence type="predicted"/>
<keyword evidence="1" id="KW-0812">Transmembrane</keyword>
<gene>
    <name evidence="2" type="ORF">SAMN04488130_105137</name>
</gene>
<reference evidence="3" key="1">
    <citation type="submission" date="2016-10" db="EMBL/GenBank/DDBJ databases">
        <authorList>
            <person name="Varghese N."/>
            <person name="Submissions S."/>
        </authorList>
    </citation>
    <scope>NUCLEOTIDE SEQUENCE [LARGE SCALE GENOMIC DNA]</scope>
    <source>
        <strain evidence="3">CGMCC 1.9230</strain>
    </source>
</reference>
<dbReference type="Proteomes" id="UP000236737">
    <property type="component" value="Unassembled WGS sequence"/>
</dbReference>
<protein>
    <submittedName>
        <fullName evidence="2">Uncharacterized protein</fullName>
    </submittedName>
</protein>
<dbReference type="RefSeq" id="WP_103999683.1">
    <property type="nucleotide sequence ID" value="NZ_FNVP01000005.1"/>
</dbReference>
<evidence type="ECO:0000313" key="3">
    <source>
        <dbReference type="Proteomes" id="UP000236737"/>
    </source>
</evidence>
<keyword evidence="3" id="KW-1185">Reference proteome</keyword>
<evidence type="ECO:0000313" key="2">
    <source>
        <dbReference type="EMBL" id="SEG05300.1"/>
    </source>
</evidence>
<sequence length="61" mass="6813">MKKTTKRKSLILMSIGMFVIAVSQIFSHFVEFPDLTKGLFFGIGIGMLLLATIFGNFRTAQ</sequence>
<dbReference type="OrthoDB" id="1454590at2"/>
<feature type="transmembrane region" description="Helical" evidence="1">
    <location>
        <begin position="38"/>
        <end position="57"/>
    </location>
</feature>
<dbReference type="AlphaFoldDB" id="A0A1H5X1R3"/>